<sequence length="529" mass="56856">MASRRDELNAYSFARKRTVASFLKPLPNGSMESAPRPVRTVLPSVVLGMVILAGFGACGLIKPAAPKDWDKAYAHVIVGDESTTRYVVLNTGEKDRQGRAKTQLHPVMNLASARLLLKENADVLKVKESVLDGRGAPPHGPMIGIPYAPDRLPSVDEARAKKTWALCERPGVGEGARSQRAVFVLSDKDGHRKKLTDTSKGKVDGHHSLFVQTPDEKKYLVDQQGVAHRLDATWYARKLGQSVGNAEQFDQTMEGILFKQAQPQQVSQEWLDSLIQAPVPIFFPLVKNPGGRSSTTGVDEQHRTVGKVLEADGDHFVVLDDGVAPVSDFVAKLLLEGPIGRTAYPGEDPEAIRVGRASVTPDKPQFLEELGGHKLVWPKEATSAANSPEAGGDSVVCSVYYGGEKTIGGVSTGFPEMTTWAGKDYPAPIAEGSSSYVSSGSGLLYKETMGKSTDGSLFLVTDTGLRYSIPVNNDSSTTTGNDAKDKNQSQIRLGYGAIASPPLVPKEWSRLLSAGPSLNVTEAKRPQSS</sequence>
<comment type="subcellular location">
    <subcellularLocation>
        <location evidence="1">Cell membrane</location>
        <topology evidence="1">Single-pass membrane protein</topology>
    </subcellularLocation>
</comment>
<evidence type="ECO:0000256" key="3">
    <source>
        <dbReference type="ARBA" id="ARBA00022475"/>
    </source>
</evidence>
<dbReference type="InterPro" id="IPR044857">
    <property type="entry name" value="T7SS_EccB_R1"/>
</dbReference>
<evidence type="ECO:0000256" key="9">
    <source>
        <dbReference type="ARBA" id="ARBA00023136"/>
    </source>
</evidence>
<dbReference type="Proteomes" id="UP001167160">
    <property type="component" value="Unassembled WGS sequence"/>
</dbReference>
<evidence type="ECO:0000256" key="4">
    <source>
        <dbReference type="ARBA" id="ARBA00022692"/>
    </source>
</evidence>
<comment type="similarity">
    <text evidence="2">Belongs to the EccB family.</text>
</comment>
<dbReference type="PANTHER" id="PTHR40765">
    <property type="entry name" value="ESX-2 SECRETION SYSTEM ATPASE ECCB2"/>
    <property type="match status" value="1"/>
</dbReference>
<evidence type="ECO:0000313" key="11">
    <source>
        <dbReference type="Proteomes" id="UP001167160"/>
    </source>
</evidence>
<comment type="caution">
    <text evidence="10">The sequence shown here is derived from an EMBL/GenBank/DDBJ whole genome shotgun (WGS) entry which is preliminary data.</text>
</comment>
<keyword evidence="11" id="KW-1185">Reference proteome</keyword>
<dbReference type="InterPro" id="IPR042485">
    <property type="entry name" value="T7SS_EccB_R3"/>
</dbReference>
<evidence type="ECO:0000256" key="8">
    <source>
        <dbReference type="ARBA" id="ARBA00022989"/>
    </source>
</evidence>
<protein>
    <submittedName>
        <fullName evidence="10">Type VII secretion protein EccB</fullName>
    </submittedName>
</protein>
<gene>
    <name evidence="10" type="ORF">M1E25_21215</name>
</gene>
<keyword evidence="4" id="KW-0812">Transmembrane</keyword>
<dbReference type="Gene3D" id="3.30.2390.20">
    <property type="entry name" value="Type VII secretion system EccB, repeat 1 domain"/>
    <property type="match status" value="1"/>
</dbReference>
<dbReference type="Pfam" id="PF05108">
    <property type="entry name" value="T7SS_ESX1_EccB"/>
    <property type="match status" value="1"/>
</dbReference>
<evidence type="ECO:0000256" key="5">
    <source>
        <dbReference type="ARBA" id="ARBA00022741"/>
    </source>
</evidence>
<keyword evidence="7" id="KW-0067">ATP-binding</keyword>
<keyword evidence="3" id="KW-1003">Cell membrane</keyword>
<dbReference type="PANTHER" id="PTHR40765:SF2">
    <property type="entry name" value="ESX-2 SECRETION SYSTEM ATPASE ECCB2"/>
    <property type="match status" value="1"/>
</dbReference>
<evidence type="ECO:0000256" key="1">
    <source>
        <dbReference type="ARBA" id="ARBA00004162"/>
    </source>
</evidence>
<evidence type="ECO:0000256" key="2">
    <source>
        <dbReference type="ARBA" id="ARBA00008149"/>
    </source>
</evidence>
<accession>A0ABT0XBD6</accession>
<reference evidence="10" key="1">
    <citation type="journal article" date="2023" name="Int. J. Syst. Evol. Microbiol.">
        <title>Streptomyces meridianus sp. nov. isolated from brackish water of the Tagus estuary in Alcochete, Portugal.</title>
        <authorList>
            <person name="Santos J.D.N."/>
            <person name="Klimek D."/>
            <person name="Calusinska M."/>
            <person name="Lobo Da Cunha A."/>
            <person name="Catita J."/>
            <person name="Goncalves H."/>
            <person name="Gonzalez I."/>
            <person name="Reyes F."/>
            <person name="Lage O.M."/>
        </authorList>
    </citation>
    <scope>NUCLEOTIDE SEQUENCE</scope>
    <source>
        <strain evidence="10">MTZ3.1</strain>
    </source>
</reference>
<dbReference type="InterPro" id="IPR007795">
    <property type="entry name" value="T7SS_EccB"/>
</dbReference>
<name>A0ABT0XBD6_9ACTN</name>
<evidence type="ECO:0000313" key="10">
    <source>
        <dbReference type="EMBL" id="MCM2579835.1"/>
    </source>
</evidence>
<dbReference type="EMBL" id="JAMQGM010000047">
    <property type="protein sequence ID" value="MCM2579835.1"/>
    <property type="molecule type" value="Genomic_DNA"/>
</dbReference>
<keyword evidence="5" id="KW-0547">Nucleotide-binding</keyword>
<organism evidence="10 11">
    <name type="scientific">Streptomyces meridianus</name>
    <dbReference type="NCBI Taxonomy" id="2938945"/>
    <lineage>
        <taxon>Bacteria</taxon>
        <taxon>Bacillati</taxon>
        <taxon>Actinomycetota</taxon>
        <taxon>Actinomycetes</taxon>
        <taxon>Kitasatosporales</taxon>
        <taxon>Streptomycetaceae</taxon>
        <taxon>Streptomyces</taxon>
    </lineage>
</organism>
<keyword evidence="8" id="KW-1133">Transmembrane helix</keyword>
<evidence type="ECO:0000256" key="6">
    <source>
        <dbReference type="ARBA" id="ARBA00022801"/>
    </source>
</evidence>
<dbReference type="RefSeq" id="WP_251418133.1">
    <property type="nucleotide sequence ID" value="NZ_JAMQGM010000047.1"/>
</dbReference>
<keyword evidence="6" id="KW-0378">Hydrolase</keyword>
<proteinExistence type="inferred from homology"/>
<keyword evidence="9" id="KW-0472">Membrane</keyword>
<evidence type="ECO:0000256" key="7">
    <source>
        <dbReference type="ARBA" id="ARBA00022840"/>
    </source>
</evidence>
<dbReference type="Gene3D" id="2.40.50.910">
    <property type="entry name" value="Type VII secretion system EccB, repeat 3 domain"/>
    <property type="match status" value="1"/>
</dbReference>